<dbReference type="Proteomes" id="UP000663854">
    <property type="component" value="Unassembled WGS sequence"/>
</dbReference>
<dbReference type="EC" id="2.7.7.48" evidence="1"/>
<comment type="caution">
    <text evidence="3">The sequence shown here is derived from an EMBL/GenBank/DDBJ whole genome shotgun (WGS) entry which is preliminary data.</text>
</comment>
<dbReference type="EMBL" id="CAJNOH010000787">
    <property type="protein sequence ID" value="CAF1123563.1"/>
    <property type="molecule type" value="Genomic_DNA"/>
</dbReference>
<evidence type="ECO:0000313" key="6">
    <source>
        <dbReference type="Proteomes" id="UP000663870"/>
    </source>
</evidence>
<evidence type="ECO:0000313" key="3">
    <source>
        <dbReference type="EMBL" id="CAF1123563.1"/>
    </source>
</evidence>
<keyword evidence="1" id="KW-0808">Transferase</keyword>
<protein>
    <recommendedName>
        <fullName evidence="1">RNA-dependent RNA polymerase</fullName>
        <ecNumber evidence="1">2.7.7.48</ecNumber>
    </recommendedName>
</protein>
<keyword evidence="1" id="KW-0548">Nucleotidyltransferase</keyword>
<comment type="catalytic activity">
    <reaction evidence="1">
        <text>RNA(n) + a ribonucleoside 5'-triphosphate = RNA(n+1) + diphosphate</text>
        <dbReference type="Rhea" id="RHEA:21248"/>
        <dbReference type="Rhea" id="RHEA-COMP:14527"/>
        <dbReference type="Rhea" id="RHEA-COMP:17342"/>
        <dbReference type="ChEBI" id="CHEBI:33019"/>
        <dbReference type="ChEBI" id="CHEBI:61557"/>
        <dbReference type="ChEBI" id="CHEBI:140395"/>
        <dbReference type="EC" id="2.7.7.48"/>
    </reaction>
</comment>
<comment type="similarity">
    <text evidence="1">Belongs to the RdRP family.</text>
</comment>
<name>A0A814QSE0_9BILA</name>
<dbReference type="InterPro" id="IPR007855">
    <property type="entry name" value="RDRP"/>
</dbReference>
<keyword evidence="1" id="KW-0694">RNA-binding</keyword>
<accession>A0A814QSE0</accession>
<dbReference type="GO" id="GO:0031380">
    <property type="term" value="C:nuclear RNA-directed RNA polymerase complex"/>
    <property type="evidence" value="ECO:0007669"/>
    <property type="project" value="TreeGrafter"/>
</dbReference>
<reference evidence="3" key="1">
    <citation type="submission" date="2021-02" db="EMBL/GenBank/DDBJ databases">
        <authorList>
            <person name="Nowell W R."/>
        </authorList>
    </citation>
    <scope>NUCLEOTIDE SEQUENCE</scope>
</reference>
<organism evidence="3 5">
    <name type="scientific">Rotaria sordida</name>
    <dbReference type="NCBI Taxonomy" id="392033"/>
    <lineage>
        <taxon>Eukaryota</taxon>
        <taxon>Metazoa</taxon>
        <taxon>Spiralia</taxon>
        <taxon>Gnathifera</taxon>
        <taxon>Rotifera</taxon>
        <taxon>Eurotatoria</taxon>
        <taxon>Bdelloidea</taxon>
        <taxon>Philodinida</taxon>
        <taxon>Philodinidae</taxon>
        <taxon>Rotaria</taxon>
    </lineage>
</organism>
<evidence type="ECO:0000313" key="5">
    <source>
        <dbReference type="Proteomes" id="UP000663854"/>
    </source>
</evidence>
<dbReference type="Proteomes" id="UP000663870">
    <property type="component" value="Unassembled WGS sequence"/>
</dbReference>
<dbReference type="Pfam" id="PF05183">
    <property type="entry name" value="RdRP"/>
    <property type="match status" value="2"/>
</dbReference>
<feature type="domain" description="RDRP core" evidence="2">
    <location>
        <begin position="15"/>
        <end position="68"/>
    </location>
</feature>
<proteinExistence type="inferred from homology"/>
<dbReference type="AlphaFoldDB" id="A0A814QSE0"/>
<evidence type="ECO:0000259" key="2">
    <source>
        <dbReference type="Pfam" id="PF05183"/>
    </source>
</evidence>
<keyword evidence="6" id="KW-1185">Reference proteome</keyword>
<sequence length="291" mass="33976">MKYSYFKLHDLLISMDIPFVYQVCVAGCKGMLSIDPQSIINDNYIKVRKSMMKFDSNDWTLEIVDHSQLNETKSLQEGQCFIPYQTMDRKSFKVMKGEVLVTKNPCLYPDDIHRLEAVDIPTFRSCIHDCIVFSILGSRPYSNEIAGSDLDVNKRIPPLTYKPTSKKQTILKVTSELIVTHILDILDDQTFGIIKIFPRAIDSIKTGEQIDMKEINKLRTKWCNTYPAWMMKNDKLNYESNSINEYLFNKAQNLQIDGSAYKTMYIKYDKINKDIAIYIEEDDNKNQHYYF</sequence>
<dbReference type="InterPro" id="IPR057596">
    <property type="entry name" value="RDRP_core"/>
</dbReference>
<keyword evidence="1" id="KW-0696">RNA-directed RNA polymerase</keyword>
<dbReference type="GO" id="GO:0003968">
    <property type="term" value="F:RNA-directed RNA polymerase activity"/>
    <property type="evidence" value="ECO:0007669"/>
    <property type="project" value="UniProtKB-KW"/>
</dbReference>
<dbReference type="GO" id="GO:0003723">
    <property type="term" value="F:RNA binding"/>
    <property type="evidence" value="ECO:0007669"/>
    <property type="project" value="UniProtKB-KW"/>
</dbReference>
<evidence type="ECO:0000256" key="1">
    <source>
        <dbReference type="RuleBase" id="RU363098"/>
    </source>
</evidence>
<dbReference type="GO" id="GO:0030422">
    <property type="term" value="P:siRNA processing"/>
    <property type="evidence" value="ECO:0007669"/>
    <property type="project" value="TreeGrafter"/>
</dbReference>
<dbReference type="PANTHER" id="PTHR23079:SF55">
    <property type="entry name" value="RNA-DIRECTED RNA POLYMERASE"/>
    <property type="match status" value="1"/>
</dbReference>
<evidence type="ECO:0000313" key="4">
    <source>
        <dbReference type="EMBL" id="CAF1343159.1"/>
    </source>
</evidence>
<feature type="domain" description="RDRP core" evidence="2">
    <location>
        <begin position="71"/>
        <end position="151"/>
    </location>
</feature>
<gene>
    <name evidence="4" type="ORF">JXQ802_LOCUS31687</name>
    <name evidence="3" type="ORF">PYM288_LOCUS20833</name>
</gene>
<dbReference type="PANTHER" id="PTHR23079">
    <property type="entry name" value="RNA-DEPENDENT RNA POLYMERASE"/>
    <property type="match status" value="1"/>
</dbReference>
<dbReference type="EMBL" id="CAJNOL010001357">
    <property type="protein sequence ID" value="CAF1343159.1"/>
    <property type="molecule type" value="Genomic_DNA"/>
</dbReference>